<feature type="domain" description="RDD" evidence="6">
    <location>
        <begin position="19"/>
        <end position="146"/>
    </location>
</feature>
<dbReference type="Proteomes" id="UP000199138">
    <property type="component" value="Unassembled WGS sequence"/>
</dbReference>
<feature type="transmembrane region" description="Helical" evidence="5">
    <location>
        <begin position="112"/>
        <end position="133"/>
    </location>
</feature>
<dbReference type="RefSeq" id="WP_093025095.1">
    <property type="nucleotide sequence ID" value="NZ_FPBK01000007.1"/>
</dbReference>
<dbReference type="InterPro" id="IPR010432">
    <property type="entry name" value="RDD"/>
</dbReference>
<evidence type="ECO:0000256" key="4">
    <source>
        <dbReference type="ARBA" id="ARBA00023136"/>
    </source>
</evidence>
<dbReference type="EMBL" id="FPBK01000007">
    <property type="protein sequence ID" value="SFU55413.1"/>
    <property type="molecule type" value="Genomic_DNA"/>
</dbReference>
<sequence length="241" mass="27515">MTNLAINTAQNVNIAYKTVGLGERIVAFLIDGIILLTYLGIIESIMEISNIFSSDRWTEIGFYSLFALPALTYSLYCNILFDGRTVGKIIMKIKVVREDGKPTAWNHYLVRWLLRFIDIWMFFSAIGVLSIMFSDKKQRVGDAAAGTIVISTKNSQKISSTILEELDEDYTPVFSSVIQLTDKDVNIIKEVYQIAIKSADFRTLSMLRAKVSETIQTNSELYDKQFIETVLKDYNYYTQQM</sequence>
<dbReference type="PANTHER" id="PTHR38480">
    <property type="entry name" value="SLR0254 PROTEIN"/>
    <property type="match status" value="1"/>
</dbReference>
<name>A0A1I7H418_9FLAO</name>
<keyword evidence="3 5" id="KW-1133">Transmembrane helix</keyword>
<dbReference type="STRING" id="1224947.SAMN05216480_10728"/>
<keyword evidence="8" id="KW-1185">Reference proteome</keyword>
<feature type="transmembrane region" description="Helical" evidence="5">
    <location>
        <begin position="25"/>
        <end position="48"/>
    </location>
</feature>
<evidence type="ECO:0000256" key="3">
    <source>
        <dbReference type="ARBA" id="ARBA00022989"/>
    </source>
</evidence>
<feature type="transmembrane region" description="Helical" evidence="5">
    <location>
        <begin position="60"/>
        <end position="81"/>
    </location>
</feature>
<dbReference type="PANTHER" id="PTHR38480:SF1">
    <property type="entry name" value="SLR0254 PROTEIN"/>
    <property type="match status" value="1"/>
</dbReference>
<organism evidence="7 8">
    <name type="scientific">Pustulibacterium marinum</name>
    <dbReference type="NCBI Taxonomy" id="1224947"/>
    <lineage>
        <taxon>Bacteria</taxon>
        <taxon>Pseudomonadati</taxon>
        <taxon>Bacteroidota</taxon>
        <taxon>Flavobacteriia</taxon>
        <taxon>Flavobacteriales</taxon>
        <taxon>Flavobacteriaceae</taxon>
        <taxon>Pustulibacterium</taxon>
    </lineage>
</organism>
<evidence type="ECO:0000256" key="5">
    <source>
        <dbReference type="SAM" id="Phobius"/>
    </source>
</evidence>
<dbReference type="AlphaFoldDB" id="A0A1I7H418"/>
<evidence type="ECO:0000256" key="2">
    <source>
        <dbReference type="ARBA" id="ARBA00022692"/>
    </source>
</evidence>
<dbReference type="OrthoDB" id="9814143at2"/>
<dbReference type="Pfam" id="PF06271">
    <property type="entry name" value="RDD"/>
    <property type="match status" value="1"/>
</dbReference>
<gene>
    <name evidence="7" type="ORF">SAMN05216480_10728</name>
</gene>
<evidence type="ECO:0000313" key="8">
    <source>
        <dbReference type="Proteomes" id="UP000199138"/>
    </source>
</evidence>
<evidence type="ECO:0000259" key="6">
    <source>
        <dbReference type="Pfam" id="PF06271"/>
    </source>
</evidence>
<keyword evidence="4 5" id="KW-0472">Membrane</keyword>
<evidence type="ECO:0000313" key="7">
    <source>
        <dbReference type="EMBL" id="SFU55413.1"/>
    </source>
</evidence>
<comment type="subcellular location">
    <subcellularLocation>
        <location evidence="1">Membrane</location>
        <topology evidence="1">Multi-pass membrane protein</topology>
    </subcellularLocation>
</comment>
<dbReference type="GO" id="GO:0016020">
    <property type="term" value="C:membrane"/>
    <property type="evidence" value="ECO:0007669"/>
    <property type="project" value="UniProtKB-SubCell"/>
</dbReference>
<proteinExistence type="predicted"/>
<evidence type="ECO:0000256" key="1">
    <source>
        <dbReference type="ARBA" id="ARBA00004141"/>
    </source>
</evidence>
<keyword evidence="2 5" id="KW-0812">Transmembrane</keyword>
<reference evidence="7 8" key="1">
    <citation type="submission" date="2016-10" db="EMBL/GenBank/DDBJ databases">
        <authorList>
            <person name="de Groot N.N."/>
        </authorList>
    </citation>
    <scope>NUCLEOTIDE SEQUENCE [LARGE SCALE GENOMIC DNA]</scope>
    <source>
        <strain evidence="7 8">CGMCC 1.12333</strain>
    </source>
</reference>
<protein>
    <submittedName>
        <fullName evidence="7">Uncharacterized membrane protein YckC, RDD family</fullName>
    </submittedName>
</protein>
<accession>A0A1I7H418</accession>